<dbReference type="EMBL" id="BAAANT010000024">
    <property type="protein sequence ID" value="GAA2148654.1"/>
    <property type="molecule type" value="Genomic_DNA"/>
</dbReference>
<gene>
    <name evidence="10" type="ORF">GCM10009760_40970</name>
</gene>
<feature type="domain" description="Glycosyltransferase 2-like" evidence="9">
    <location>
        <begin position="184"/>
        <end position="378"/>
    </location>
</feature>
<feature type="region of interest" description="Disordered" evidence="7">
    <location>
        <begin position="588"/>
        <end position="629"/>
    </location>
</feature>
<feature type="transmembrane region" description="Helical" evidence="8">
    <location>
        <begin position="486"/>
        <end position="505"/>
    </location>
</feature>
<name>A0ABN2ZVY0_9ACTN</name>
<sequence length="629" mass="70581">MAAPRRSGLLPAPPDDQEKYSYVKRYSGVLTLSSLLGFGSVFYSQIDTARHSLWIWVFSPVLLLSVVGFLIGLRLEAFTPSFDLKRHRKLVRAWQPEQYPSVDVFLPVCGEPVEVLHNTWTYVQLLADAYQGPLTAIVLDDSDSPELAAMAADFGFRYLVRPNRGWFKKAGNLRHGFENSDGDVVLILDADFAPRHDLLDELLPYLDDDPRAAIVQSPQYFRVLDQQNWIERGAGAVQELFYRSVQVSRQRSDGSICVGSCAVYRRTALAEIGGTSLIEHSEDMHTGFDLRARGWDLRYVPLALSTGVCPDSIGAYYNQQYRWCMASMSMLGSMKDFWRVPMRFVSRLCYMSGFVYYIETALLTFTGPLIALALLLFFPEQLQATNMWYVLPSVLYLTVVYPLWHRNPYRLEAWATRVMYGWAHTFAIWDLLRRRPMGWQPSGSSNAKNNKTRRFWIGMWAWSLPTAVLWIAAAVWRMSTMVPENFALMLGSGVFYAVTVGRVLVQPRTDSLPEVDPADASVYVETAHSVSRHVAGPYLGSPYLADPRHEEQRHEEQRIAVQRSQVHPAGAVQGEARAAEARAAEARAAWAFHTETPSAGATSAGAPSAGVRPTGVRSVETVETEEAGA</sequence>
<feature type="transmembrane region" description="Helical" evidence="8">
    <location>
        <begin position="348"/>
        <end position="375"/>
    </location>
</feature>
<dbReference type="Gene3D" id="3.90.550.10">
    <property type="entry name" value="Spore Coat Polysaccharide Biosynthesis Protein SpsA, Chain A"/>
    <property type="match status" value="1"/>
</dbReference>
<keyword evidence="11" id="KW-1185">Reference proteome</keyword>
<protein>
    <recommendedName>
        <fullName evidence="9">Glycosyltransferase 2-like domain-containing protein</fullName>
    </recommendedName>
</protein>
<comment type="subcellular location">
    <subcellularLocation>
        <location evidence="1">Membrane</location>
        <topology evidence="1">Multi-pass membrane protein</topology>
    </subcellularLocation>
</comment>
<dbReference type="InterPro" id="IPR029044">
    <property type="entry name" value="Nucleotide-diphossugar_trans"/>
</dbReference>
<keyword evidence="5 8" id="KW-1133">Transmembrane helix</keyword>
<dbReference type="SUPFAM" id="SSF53448">
    <property type="entry name" value="Nucleotide-diphospho-sugar transferases"/>
    <property type="match status" value="1"/>
</dbReference>
<keyword evidence="4 8" id="KW-0812">Transmembrane</keyword>
<evidence type="ECO:0000256" key="8">
    <source>
        <dbReference type="SAM" id="Phobius"/>
    </source>
</evidence>
<feature type="compositionally biased region" description="Low complexity" evidence="7">
    <location>
        <begin position="596"/>
        <end position="610"/>
    </location>
</feature>
<evidence type="ECO:0000256" key="2">
    <source>
        <dbReference type="ARBA" id="ARBA00022676"/>
    </source>
</evidence>
<evidence type="ECO:0000259" key="9">
    <source>
        <dbReference type="Pfam" id="PF13632"/>
    </source>
</evidence>
<evidence type="ECO:0000256" key="4">
    <source>
        <dbReference type="ARBA" id="ARBA00022692"/>
    </source>
</evidence>
<evidence type="ECO:0000313" key="11">
    <source>
        <dbReference type="Proteomes" id="UP001422759"/>
    </source>
</evidence>
<keyword evidence="6 8" id="KW-0472">Membrane</keyword>
<reference evidence="10 11" key="1">
    <citation type="journal article" date="2019" name="Int. J. Syst. Evol. Microbiol.">
        <title>The Global Catalogue of Microorganisms (GCM) 10K type strain sequencing project: providing services to taxonomists for standard genome sequencing and annotation.</title>
        <authorList>
            <consortium name="The Broad Institute Genomics Platform"/>
            <consortium name="The Broad Institute Genome Sequencing Center for Infectious Disease"/>
            <person name="Wu L."/>
            <person name="Ma J."/>
        </authorList>
    </citation>
    <scope>NUCLEOTIDE SEQUENCE [LARGE SCALE GENOMIC DNA]</scope>
    <source>
        <strain evidence="10 11">JCM 14560</strain>
    </source>
</reference>
<dbReference type="PANTHER" id="PTHR43867:SF2">
    <property type="entry name" value="CELLULOSE SYNTHASE CATALYTIC SUBUNIT A [UDP-FORMING]"/>
    <property type="match status" value="1"/>
</dbReference>
<organism evidence="10 11">
    <name type="scientific">Kitasatospora kazusensis</name>
    <dbReference type="NCBI Taxonomy" id="407974"/>
    <lineage>
        <taxon>Bacteria</taxon>
        <taxon>Bacillati</taxon>
        <taxon>Actinomycetota</taxon>
        <taxon>Actinomycetes</taxon>
        <taxon>Kitasatosporales</taxon>
        <taxon>Streptomycetaceae</taxon>
        <taxon>Kitasatospora</taxon>
    </lineage>
</organism>
<keyword evidence="3" id="KW-0808">Transferase</keyword>
<dbReference type="Proteomes" id="UP001422759">
    <property type="component" value="Unassembled WGS sequence"/>
</dbReference>
<evidence type="ECO:0000256" key="5">
    <source>
        <dbReference type="ARBA" id="ARBA00022989"/>
    </source>
</evidence>
<evidence type="ECO:0000256" key="6">
    <source>
        <dbReference type="ARBA" id="ARBA00023136"/>
    </source>
</evidence>
<feature type="transmembrane region" description="Helical" evidence="8">
    <location>
        <begin position="387"/>
        <end position="404"/>
    </location>
</feature>
<evidence type="ECO:0000256" key="7">
    <source>
        <dbReference type="SAM" id="MobiDB-lite"/>
    </source>
</evidence>
<evidence type="ECO:0000256" key="3">
    <source>
        <dbReference type="ARBA" id="ARBA00022679"/>
    </source>
</evidence>
<accession>A0ABN2ZVY0</accession>
<comment type="caution">
    <text evidence="10">The sequence shown here is derived from an EMBL/GenBank/DDBJ whole genome shotgun (WGS) entry which is preliminary data.</text>
</comment>
<evidence type="ECO:0000256" key="1">
    <source>
        <dbReference type="ARBA" id="ARBA00004141"/>
    </source>
</evidence>
<evidence type="ECO:0000313" key="10">
    <source>
        <dbReference type="EMBL" id="GAA2148654.1"/>
    </source>
</evidence>
<keyword evidence="2" id="KW-0328">Glycosyltransferase</keyword>
<feature type="transmembrane region" description="Helical" evidence="8">
    <location>
        <begin position="52"/>
        <end position="75"/>
    </location>
</feature>
<dbReference type="InterPro" id="IPR001173">
    <property type="entry name" value="Glyco_trans_2-like"/>
</dbReference>
<feature type="transmembrane region" description="Helical" evidence="8">
    <location>
        <begin position="26"/>
        <end position="46"/>
    </location>
</feature>
<dbReference type="PANTHER" id="PTHR43867">
    <property type="entry name" value="CELLULOSE SYNTHASE CATALYTIC SUBUNIT A [UDP-FORMING]"/>
    <property type="match status" value="1"/>
</dbReference>
<dbReference type="Pfam" id="PF13632">
    <property type="entry name" value="Glyco_trans_2_3"/>
    <property type="match status" value="1"/>
</dbReference>
<proteinExistence type="predicted"/>
<dbReference type="CDD" id="cd06421">
    <property type="entry name" value="CESA_CelA_like"/>
    <property type="match status" value="1"/>
</dbReference>
<dbReference type="InterPro" id="IPR050321">
    <property type="entry name" value="Glycosyltr_2/OpgH_subfam"/>
</dbReference>
<feature type="transmembrane region" description="Helical" evidence="8">
    <location>
        <begin position="455"/>
        <end position="474"/>
    </location>
</feature>